<dbReference type="EMBL" id="JAUTXU010000258">
    <property type="protein sequence ID" value="KAK3691724.1"/>
    <property type="molecule type" value="Genomic_DNA"/>
</dbReference>
<evidence type="ECO:0000313" key="1">
    <source>
        <dbReference type="EMBL" id="KAK3691724.1"/>
    </source>
</evidence>
<keyword evidence="2" id="KW-1185">Reference proteome</keyword>
<sequence>MASMETENKSTNGAATTQTNGQTDTNGMSQDEQYRLPDAKTLQEVGELPIKDESGKEVPFKTLYEDKAGRQLISFIRHFYCGHCEEFVRHLCKTLPPSTLSATNPPTTLTIVGCGEPICIPDYRTRTMSSLTSSSNPSDQKAYAIYTDRSLALYNQLGMLQNLQGSSDGKMPEYITTSLTTNVLDSLKNIVTAGGKGLRGGKYTQNGGEWLFEDGELKWCRRMRNTQDHATIAELRGLVGLE</sequence>
<comment type="caution">
    <text evidence="1">The sequence shown here is derived from an EMBL/GenBank/DDBJ whole genome shotgun (WGS) entry which is preliminary data.</text>
</comment>
<accession>A0ACC3MJU3</accession>
<reference evidence="1" key="1">
    <citation type="submission" date="2023-07" db="EMBL/GenBank/DDBJ databases">
        <title>Black Yeasts Isolated from many extreme environments.</title>
        <authorList>
            <person name="Coleine C."/>
            <person name="Stajich J.E."/>
            <person name="Selbmann L."/>
        </authorList>
    </citation>
    <scope>NUCLEOTIDE SEQUENCE</scope>
    <source>
        <strain evidence="1">CCFEE 5714</strain>
    </source>
</reference>
<evidence type="ECO:0000313" key="2">
    <source>
        <dbReference type="Proteomes" id="UP001281147"/>
    </source>
</evidence>
<proteinExistence type="predicted"/>
<dbReference type="Proteomes" id="UP001281147">
    <property type="component" value="Unassembled WGS sequence"/>
</dbReference>
<organism evidence="1 2">
    <name type="scientific">Vermiconidia calcicola</name>
    <dbReference type="NCBI Taxonomy" id="1690605"/>
    <lineage>
        <taxon>Eukaryota</taxon>
        <taxon>Fungi</taxon>
        <taxon>Dikarya</taxon>
        <taxon>Ascomycota</taxon>
        <taxon>Pezizomycotina</taxon>
        <taxon>Dothideomycetes</taxon>
        <taxon>Dothideomycetidae</taxon>
        <taxon>Mycosphaerellales</taxon>
        <taxon>Extremaceae</taxon>
        <taxon>Vermiconidia</taxon>
    </lineage>
</organism>
<name>A0ACC3MJU3_9PEZI</name>
<protein>
    <submittedName>
        <fullName evidence="1">Uncharacterized protein</fullName>
    </submittedName>
</protein>
<gene>
    <name evidence="1" type="ORF">LTR37_018452</name>
</gene>